<evidence type="ECO:0000313" key="11">
    <source>
        <dbReference type="EMBL" id="GMT28967.1"/>
    </source>
</evidence>
<dbReference type="SUPFAM" id="SSF55550">
    <property type="entry name" value="SH2 domain"/>
    <property type="match status" value="1"/>
</dbReference>
<gene>
    <name evidence="11" type="ORF">PFISCL1PPCAC_20264</name>
</gene>
<dbReference type="SMART" id="SM00252">
    <property type="entry name" value="SH2"/>
    <property type="match status" value="1"/>
</dbReference>
<feature type="domain" description="Protein kinase" evidence="10">
    <location>
        <begin position="130"/>
        <end position="416"/>
    </location>
</feature>
<dbReference type="Pfam" id="PF07714">
    <property type="entry name" value="PK_Tyr_Ser-Thr"/>
    <property type="match status" value="1"/>
</dbReference>
<comment type="catalytic activity">
    <reaction evidence="6 8">
        <text>L-tyrosyl-[protein] + ATP = O-phospho-L-tyrosyl-[protein] + ADP + H(+)</text>
        <dbReference type="Rhea" id="RHEA:10596"/>
        <dbReference type="Rhea" id="RHEA-COMP:10136"/>
        <dbReference type="Rhea" id="RHEA-COMP:20101"/>
        <dbReference type="ChEBI" id="CHEBI:15378"/>
        <dbReference type="ChEBI" id="CHEBI:30616"/>
        <dbReference type="ChEBI" id="CHEBI:46858"/>
        <dbReference type="ChEBI" id="CHEBI:61978"/>
        <dbReference type="ChEBI" id="CHEBI:456216"/>
        <dbReference type="EC" id="2.7.10.2"/>
    </reaction>
</comment>
<evidence type="ECO:0000259" key="9">
    <source>
        <dbReference type="PROSITE" id="PS50001"/>
    </source>
</evidence>
<dbReference type="InterPro" id="IPR000980">
    <property type="entry name" value="SH2"/>
</dbReference>
<keyword evidence="4 8" id="KW-0067">ATP-binding</keyword>
<sequence>MVPPPSQKEKGKKNLESAEWYHGFRPKKDACRLVCEPGEFLVRATDTGPKTDIVITACDDNRKKVNLVLTYDGMNWHIKQTNSTNPIKTKFPTIVELVEHYRTHPPSKHLRLSKAILRPEWMLKHENVIYEEKDKLGQGNFCSVYKGLWKRGGDVNPVAVKISQKAMNATDAESEDAKEARIAMMHEAHIMSFFAHEHVVSFFGVACDHQPVLVVMEFCAGGDLLTHLIKQGRKTEDLEKLVYLFEGSRGMLYLHSKKCVHRDLAARNCLISSTGRIKIADFGLSKLIDDVEPEGETNSSNAHVPVRWMAPETLRKPPVYSQRSDVWAFGVMAYEIFNNGVKPWPDEPVKYVATQIRKGNMPKLPESTPCKVVDLVSRMWNTQADKRPRMHAIAKELCSIIKEITTTQGAMKHDNLTINQIMGVARDAFFEFDDSSEFESSHSTCDSDYVDVKGEKNPGVFIRKKPREPKVEKEK</sequence>
<keyword evidence="3 8" id="KW-0418">Kinase</keyword>
<evidence type="ECO:0000256" key="5">
    <source>
        <dbReference type="ARBA" id="ARBA00023137"/>
    </source>
</evidence>
<dbReference type="Gene3D" id="1.10.510.10">
    <property type="entry name" value="Transferase(Phosphotransferase) domain 1"/>
    <property type="match status" value="1"/>
</dbReference>
<dbReference type="PROSITE" id="PS00109">
    <property type="entry name" value="PROTEIN_KINASE_TYR"/>
    <property type="match status" value="1"/>
</dbReference>
<dbReference type="Proteomes" id="UP001432322">
    <property type="component" value="Unassembled WGS sequence"/>
</dbReference>
<organism evidence="11 12">
    <name type="scientific">Pristionchus fissidentatus</name>
    <dbReference type="NCBI Taxonomy" id="1538716"/>
    <lineage>
        <taxon>Eukaryota</taxon>
        <taxon>Metazoa</taxon>
        <taxon>Ecdysozoa</taxon>
        <taxon>Nematoda</taxon>
        <taxon>Chromadorea</taxon>
        <taxon>Rhabditida</taxon>
        <taxon>Rhabditina</taxon>
        <taxon>Diplogasteromorpha</taxon>
        <taxon>Diplogasteroidea</taxon>
        <taxon>Neodiplogasteridae</taxon>
        <taxon>Pristionchus</taxon>
    </lineage>
</organism>
<feature type="domain" description="SH2" evidence="9">
    <location>
        <begin position="20"/>
        <end position="116"/>
    </location>
</feature>
<evidence type="ECO:0000256" key="3">
    <source>
        <dbReference type="ARBA" id="ARBA00022777"/>
    </source>
</evidence>
<dbReference type="PROSITE" id="PS50011">
    <property type="entry name" value="PROTEIN_KINASE_DOM"/>
    <property type="match status" value="1"/>
</dbReference>
<keyword evidence="2 8" id="KW-0547">Nucleotide-binding</keyword>
<accession>A0AAV5WD62</accession>
<proteinExistence type="inferred from homology"/>
<dbReference type="InterPro" id="IPR008266">
    <property type="entry name" value="Tyr_kinase_AS"/>
</dbReference>
<dbReference type="InterPro" id="IPR001245">
    <property type="entry name" value="Ser-Thr/Tyr_kinase_cat_dom"/>
</dbReference>
<evidence type="ECO:0000256" key="6">
    <source>
        <dbReference type="ARBA" id="ARBA00051245"/>
    </source>
</evidence>
<dbReference type="CDD" id="cd00192">
    <property type="entry name" value="PTKc"/>
    <property type="match status" value="1"/>
</dbReference>
<evidence type="ECO:0000256" key="1">
    <source>
        <dbReference type="ARBA" id="ARBA00022679"/>
    </source>
</evidence>
<evidence type="ECO:0000313" key="12">
    <source>
        <dbReference type="Proteomes" id="UP001432322"/>
    </source>
</evidence>
<dbReference type="SUPFAM" id="SSF56112">
    <property type="entry name" value="Protein kinase-like (PK-like)"/>
    <property type="match status" value="1"/>
</dbReference>
<evidence type="ECO:0000256" key="7">
    <source>
        <dbReference type="PROSITE-ProRule" id="PRU00191"/>
    </source>
</evidence>
<dbReference type="EMBL" id="BTSY01000005">
    <property type="protein sequence ID" value="GMT28967.1"/>
    <property type="molecule type" value="Genomic_DNA"/>
</dbReference>
<protein>
    <recommendedName>
        <fullName evidence="8">Tyrosine-protein kinase</fullName>
        <ecNumber evidence="8">2.7.10.2</ecNumber>
    </recommendedName>
</protein>
<evidence type="ECO:0000259" key="10">
    <source>
        <dbReference type="PROSITE" id="PS50011"/>
    </source>
</evidence>
<dbReference type="PRINTS" id="PR00109">
    <property type="entry name" value="TYRKINASE"/>
</dbReference>
<dbReference type="Pfam" id="PF00017">
    <property type="entry name" value="SH2"/>
    <property type="match status" value="1"/>
</dbReference>
<dbReference type="GO" id="GO:0004715">
    <property type="term" value="F:non-membrane spanning protein tyrosine kinase activity"/>
    <property type="evidence" value="ECO:0007669"/>
    <property type="project" value="UniProtKB-EC"/>
</dbReference>
<comment type="caution">
    <text evidence="11">The sequence shown here is derived from an EMBL/GenBank/DDBJ whole genome shotgun (WGS) entry which is preliminary data.</text>
</comment>
<reference evidence="11" key="1">
    <citation type="submission" date="2023-10" db="EMBL/GenBank/DDBJ databases">
        <title>Genome assembly of Pristionchus species.</title>
        <authorList>
            <person name="Yoshida K."/>
            <person name="Sommer R.J."/>
        </authorList>
    </citation>
    <scope>NUCLEOTIDE SEQUENCE</scope>
    <source>
        <strain evidence="11">RS5133</strain>
    </source>
</reference>
<keyword evidence="5 8" id="KW-0829">Tyrosine-protein kinase</keyword>
<dbReference type="InterPro" id="IPR036860">
    <property type="entry name" value="SH2_dom_sf"/>
</dbReference>
<dbReference type="InterPro" id="IPR000719">
    <property type="entry name" value="Prot_kinase_dom"/>
</dbReference>
<name>A0AAV5WD62_9BILA</name>
<dbReference type="PANTHER" id="PTHR24418">
    <property type="entry name" value="TYROSINE-PROTEIN KINASE"/>
    <property type="match status" value="1"/>
</dbReference>
<evidence type="ECO:0000256" key="8">
    <source>
        <dbReference type="RuleBase" id="RU362096"/>
    </source>
</evidence>
<dbReference type="PRINTS" id="PR00401">
    <property type="entry name" value="SH2DOMAIN"/>
</dbReference>
<keyword evidence="1 8" id="KW-0808">Transferase</keyword>
<dbReference type="EC" id="2.7.10.2" evidence="8"/>
<dbReference type="InterPro" id="IPR050198">
    <property type="entry name" value="Non-receptor_tyrosine_kinases"/>
</dbReference>
<dbReference type="InterPro" id="IPR020635">
    <property type="entry name" value="Tyr_kinase_cat_dom"/>
</dbReference>
<evidence type="ECO:0000256" key="4">
    <source>
        <dbReference type="ARBA" id="ARBA00022840"/>
    </source>
</evidence>
<dbReference type="PROSITE" id="PS50001">
    <property type="entry name" value="SH2"/>
    <property type="match status" value="1"/>
</dbReference>
<keyword evidence="12" id="KW-1185">Reference proteome</keyword>
<evidence type="ECO:0000256" key="2">
    <source>
        <dbReference type="ARBA" id="ARBA00022741"/>
    </source>
</evidence>
<keyword evidence="7" id="KW-0727">SH2 domain</keyword>
<dbReference type="AlphaFoldDB" id="A0AAV5WD62"/>
<dbReference type="Gene3D" id="3.30.505.10">
    <property type="entry name" value="SH2 domain"/>
    <property type="match status" value="1"/>
</dbReference>
<comment type="similarity">
    <text evidence="8">Belongs to the protein kinase superfamily. Tyr protein kinase family.</text>
</comment>
<dbReference type="GO" id="GO:0005524">
    <property type="term" value="F:ATP binding"/>
    <property type="evidence" value="ECO:0007669"/>
    <property type="project" value="UniProtKB-KW"/>
</dbReference>
<dbReference type="InterPro" id="IPR011009">
    <property type="entry name" value="Kinase-like_dom_sf"/>
</dbReference>
<dbReference type="SMART" id="SM00219">
    <property type="entry name" value="TyrKc"/>
    <property type="match status" value="1"/>
</dbReference>